<organism evidence="3 4">
    <name type="scientific">Iodidimonas gelatinilytica</name>
    <dbReference type="NCBI Taxonomy" id="1236966"/>
    <lineage>
        <taxon>Bacteria</taxon>
        <taxon>Pseudomonadati</taxon>
        <taxon>Pseudomonadota</taxon>
        <taxon>Alphaproteobacteria</taxon>
        <taxon>Iodidimonadales</taxon>
        <taxon>Iodidimonadaceae</taxon>
        <taxon>Iodidimonas</taxon>
    </lineage>
</organism>
<sequence>MIIKASQRGGGRKLAAHLMNERDNEHVELHEVRGFVSGDLHGAFLEVEAAAKGTKCKQHFFSVSLSPPETENVRPEVFELAARRIEVEMGLERQPMALVFHEKDGRRHAHAVWSRIDTENMRAINLPHFKRKLNEISRGLFLEHGWNLPDGYKRGKDRSPLNFTLAEWQQARRAGKSAVDIKATFQECWNGAKDGPAFKRQLEERGYYLAQGDRRGFVAVDYQGEVYAVPRMTSQKTKAVKERLGDPAQLPSVAETKARVTDLMEKVLKRHIETLDKESAERLKPIRAKTRTMRADHKAERAALDQHQADRWTQESKARQERFSKGLKGVWDWLRGKHSAVRKRNEAEVTFKRERDAKERQDLVNRQLAERRALQAEIRNERQRHSGELALLHRDLAKTRALSDALEKPSAQTRAALEKAKPNRSRNPRSKSSGRSRDRTLEP</sequence>
<gene>
    <name evidence="3" type="ORF">JCM17844_17800</name>
</gene>
<dbReference type="InterPro" id="IPR005094">
    <property type="entry name" value="Endonuclease_MobA/VirD2"/>
</dbReference>
<dbReference type="Pfam" id="PF03432">
    <property type="entry name" value="Relaxase"/>
    <property type="match status" value="1"/>
</dbReference>
<accession>A0A5A7MSF1</accession>
<protein>
    <recommendedName>
        <fullName evidence="2">MobA/VirD2-like nuclease domain-containing protein</fullName>
    </recommendedName>
</protein>
<evidence type="ECO:0000259" key="2">
    <source>
        <dbReference type="Pfam" id="PF03432"/>
    </source>
</evidence>
<feature type="compositionally biased region" description="Basic residues" evidence="1">
    <location>
        <begin position="422"/>
        <end position="434"/>
    </location>
</feature>
<dbReference type="EMBL" id="BKCL01000005">
    <property type="protein sequence ID" value="GEQ98143.1"/>
    <property type="molecule type" value="Genomic_DNA"/>
</dbReference>
<dbReference type="AlphaFoldDB" id="A0A5A7MSF1"/>
<dbReference type="RefSeq" id="WP_150000496.1">
    <property type="nucleotide sequence ID" value="NZ_BKCL01000005.1"/>
</dbReference>
<evidence type="ECO:0000313" key="3">
    <source>
        <dbReference type="EMBL" id="GEQ98143.1"/>
    </source>
</evidence>
<evidence type="ECO:0000256" key="1">
    <source>
        <dbReference type="SAM" id="MobiDB-lite"/>
    </source>
</evidence>
<comment type="caution">
    <text evidence="3">The sequence shown here is derived from an EMBL/GenBank/DDBJ whole genome shotgun (WGS) entry which is preliminary data.</text>
</comment>
<feature type="domain" description="MobA/VirD2-like nuclease" evidence="2">
    <location>
        <begin position="21"/>
        <end position="146"/>
    </location>
</feature>
<proteinExistence type="predicted"/>
<name>A0A5A7MSF1_9PROT</name>
<dbReference type="Proteomes" id="UP000322084">
    <property type="component" value="Unassembled WGS sequence"/>
</dbReference>
<feature type="region of interest" description="Disordered" evidence="1">
    <location>
        <begin position="402"/>
        <end position="443"/>
    </location>
</feature>
<reference evidence="3 4" key="1">
    <citation type="submission" date="2019-09" db="EMBL/GenBank/DDBJ databases">
        <title>NBRP : Genome information of microbial organism related human and environment.</title>
        <authorList>
            <person name="Hattori M."/>
            <person name="Oshima K."/>
            <person name="Inaba H."/>
            <person name="Suda W."/>
            <person name="Sakamoto M."/>
            <person name="Iino T."/>
            <person name="Kitahara M."/>
            <person name="Oshida Y."/>
            <person name="Iida T."/>
            <person name="Kudo T."/>
            <person name="Itoh T."/>
            <person name="Ohkuma M."/>
        </authorList>
    </citation>
    <scope>NUCLEOTIDE SEQUENCE [LARGE SCALE GENOMIC DNA]</scope>
    <source>
        <strain evidence="3 4">Hi-2</strain>
    </source>
</reference>
<evidence type="ECO:0000313" key="4">
    <source>
        <dbReference type="Proteomes" id="UP000322084"/>
    </source>
</evidence>